<dbReference type="InterPro" id="IPR036390">
    <property type="entry name" value="WH_DNA-bd_sf"/>
</dbReference>
<dbReference type="SUPFAM" id="SSF158702">
    <property type="entry name" value="Sec63 N-terminal domain-like"/>
    <property type="match status" value="1"/>
</dbReference>
<evidence type="ECO:0000259" key="7">
    <source>
        <dbReference type="PROSITE" id="PS51194"/>
    </source>
</evidence>
<dbReference type="AlphaFoldDB" id="A0A2N3NHX1"/>
<comment type="catalytic activity">
    <reaction evidence="5">
        <text>ATP + H2O = ADP + phosphate + H(+)</text>
        <dbReference type="Rhea" id="RHEA:13065"/>
        <dbReference type="ChEBI" id="CHEBI:15377"/>
        <dbReference type="ChEBI" id="CHEBI:15378"/>
        <dbReference type="ChEBI" id="CHEBI:30616"/>
        <dbReference type="ChEBI" id="CHEBI:43474"/>
        <dbReference type="ChEBI" id="CHEBI:456216"/>
        <dbReference type="EC" id="5.6.2.4"/>
    </reaction>
</comment>
<evidence type="ECO:0000256" key="4">
    <source>
        <dbReference type="ARBA" id="ARBA00022840"/>
    </source>
</evidence>
<dbReference type="SUPFAM" id="SSF46785">
    <property type="entry name" value="Winged helix' DNA-binding domain"/>
    <property type="match status" value="1"/>
</dbReference>
<keyword evidence="9" id="KW-1185">Reference proteome</keyword>
<dbReference type="InterPro" id="IPR011545">
    <property type="entry name" value="DEAD/DEAH_box_helicase_dom"/>
</dbReference>
<gene>
    <name evidence="8" type="ORF">jhhlp_001326</name>
</gene>
<dbReference type="Pfam" id="PF21099">
    <property type="entry name" value="POLQ_helical"/>
    <property type="match status" value="1"/>
</dbReference>
<dbReference type="STRING" id="41688.A0A2N3NHX1"/>
<protein>
    <recommendedName>
        <fullName evidence="10">Helicase ATP-binding domain-containing protein</fullName>
    </recommendedName>
</protein>
<evidence type="ECO:0000256" key="2">
    <source>
        <dbReference type="ARBA" id="ARBA00022801"/>
    </source>
</evidence>
<proteinExistence type="predicted"/>
<dbReference type="InterPro" id="IPR057220">
    <property type="entry name" value="DUF7898"/>
</dbReference>
<dbReference type="PROSITE" id="PS51194">
    <property type="entry name" value="HELICASE_CTER"/>
    <property type="match status" value="1"/>
</dbReference>
<dbReference type="OrthoDB" id="2320933at2759"/>
<dbReference type="InterPro" id="IPR050474">
    <property type="entry name" value="Hel308_SKI2-like"/>
</dbReference>
<dbReference type="Proteomes" id="UP000233524">
    <property type="component" value="Unassembled WGS sequence"/>
</dbReference>
<dbReference type="InterPro" id="IPR048960">
    <property type="entry name" value="POLQ-like_helical"/>
</dbReference>
<evidence type="ECO:0000256" key="1">
    <source>
        <dbReference type="ARBA" id="ARBA00022741"/>
    </source>
</evidence>
<dbReference type="InParanoid" id="A0A2N3NHX1"/>
<dbReference type="InterPro" id="IPR046931">
    <property type="entry name" value="HTH_61"/>
</dbReference>
<dbReference type="GO" id="GO:0003676">
    <property type="term" value="F:nucleic acid binding"/>
    <property type="evidence" value="ECO:0007669"/>
    <property type="project" value="InterPro"/>
</dbReference>
<dbReference type="SMART" id="SM00490">
    <property type="entry name" value="HELICc"/>
    <property type="match status" value="1"/>
</dbReference>
<reference evidence="8 9" key="1">
    <citation type="journal article" date="2017" name="G3 (Bethesda)">
        <title>First Draft Genome Sequence of the Pathogenic Fungus Lomentospora prolificans (Formerly Scedosporium prolificans).</title>
        <authorList>
            <person name="Luo R."/>
            <person name="Zimin A."/>
            <person name="Workman R."/>
            <person name="Fan Y."/>
            <person name="Pertea G."/>
            <person name="Grossman N."/>
            <person name="Wear M.P."/>
            <person name="Jia B."/>
            <person name="Miller H."/>
            <person name="Casadevall A."/>
            <person name="Timp W."/>
            <person name="Zhang S.X."/>
            <person name="Salzberg S.L."/>
        </authorList>
    </citation>
    <scope>NUCLEOTIDE SEQUENCE [LARGE SCALE GENOMIC DNA]</scope>
    <source>
        <strain evidence="8 9">JHH-5317</strain>
    </source>
</reference>
<dbReference type="Pfam" id="PF20470">
    <property type="entry name" value="HTH_61"/>
    <property type="match status" value="1"/>
</dbReference>
<evidence type="ECO:0000259" key="6">
    <source>
        <dbReference type="PROSITE" id="PS51192"/>
    </source>
</evidence>
<dbReference type="GO" id="GO:0016787">
    <property type="term" value="F:hydrolase activity"/>
    <property type="evidence" value="ECO:0007669"/>
    <property type="project" value="UniProtKB-KW"/>
</dbReference>
<dbReference type="GO" id="GO:0043138">
    <property type="term" value="F:3'-5' DNA helicase activity"/>
    <property type="evidence" value="ECO:0007669"/>
    <property type="project" value="UniProtKB-EC"/>
</dbReference>
<dbReference type="Gene3D" id="1.10.3380.20">
    <property type="match status" value="1"/>
</dbReference>
<dbReference type="EMBL" id="NLAX01000004">
    <property type="protein sequence ID" value="PKS12030.1"/>
    <property type="molecule type" value="Genomic_DNA"/>
</dbReference>
<dbReference type="Pfam" id="PF00270">
    <property type="entry name" value="DEAD"/>
    <property type="match status" value="1"/>
</dbReference>
<keyword evidence="1" id="KW-0547">Nucleotide-binding</keyword>
<dbReference type="VEuPathDB" id="FungiDB:jhhlp_001326"/>
<name>A0A2N3NHX1_9PEZI</name>
<dbReference type="Pfam" id="PF00271">
    <property type="entry name" value="Helicase_C"/>
    <property type="match status" value="1"/>
</dbReference>
<keyword evidence="4" id="KW-0067">ATP-binding</keyword>
<dbReference type="Pfam" id="PF25453">
    <property type="entry name" value="DUF7898"/>
    <property type="match status" value="1"/>
</dbReference>
<evidence type="ECO:0000313" key="8">
    <source>
        <dbReference type="EMBL" id="PKS12030.1"/>
    </source>
</evidence>
<dbReference type="InterPro" id="IPR027417">
    <property type="entry name" value="P-loop_NTPase"/>
</dbReference>
<dbReference type="SMART" id="SM00487">
    <property type="entry name" value="DEXDc"/>
    <property type="match status" value="1"/>
</dbReference>
<feature type="domain" description="Helicase C-terminal" evidence="7">
    <location>
        <begin position="402"/>
        <end position="604"/>
    </location>
</feature>
<evidence type="ECO:0008006" key="10">
    <source>
        <dbReference type="Google" id="ProtNLM"/>
    </source>
</evidence>
<dbReference type="SUPFAM" id="SSF52540">
    <property type="entry name" value="P-loop containing nucleoside triphosphate hydrolases"/>
    <property type="match status" value="1"/>
</dbReference>
<evidence type="ECO:0000256" key="5">
    <source>
        <dbReference type="ARBA" id="ARBA00048988"/>
    </source>
</evidence>
<feature type="domain" description="Helicase ATP-binding" evidence="6">
    <location>
        <begin position="146"/>
        <end position="342"/>
    </location>
</feature>
<dbReference type="InterPro" id="IPR001650">
    <property type="entry name" value="Helicase_C-like"/>
</dbReference>
<dbReference type="Gene3D" id="3.40.50.300">
    <property type="entry name" value="P-loop containing nucleotide triphosphate hydrolases"/>
    <property type="match status" value="2"/>
</dbReference>
<dbReference type="PROSITE" id="PS51192">
    <property type="entry name" value="HELICASE_ATP_BIND_1"/>
    <property type="match status" value="1"/>
</dbReference>
<evidence type="ECO:0000313" key="9">
    <source>
        <dbReference type="Proteomes" id="UP000233524"/>
    </source>
</evidence>
<organism evidence="8 9">
    <name type="scientific">Lomentospora prolificans</name>
    <dbReference type="NCBI Taxonomy" id="41688"/>
    <lineage>
        <taxon>Eukaryota</taxon>
        <taxon>Fungi</taxon>
        <taxon>Dikarya</taxon>
        <taxon>Ascomycota</taxon>
        <taxon>Pezizomycotina</taxon>
        <taxon>Sordariomycetes</taxon>
        <taxon>Hypocreomycetidae</taxon>
        <taxon>Microascales</taxon>
        <taxon>Microascaceae</taxon>
        <taxon>Lomentospora</taxon>
    </lineage>
</organism>
<dbReference type="InterPro" id="IPR014001">
    <property type="entry name" value="Helicase_ATP-bd"/>
</dbReference>
<accession>A0A2N3NHX1</accession>
<evidence type="ECO:0000256" key="3">
    <source>
        <dbReference type="ARBA" id="ARBA00022806"/>
    </source>
</evidence>
<dbReference type="CDD" id="cd18026">
    <property type="entry name" value="DEXHc_POLQ-like"/>
    <property type="match status" value="1"/>
</dbReference>
<dbReference type="FunFam" id="1.10.3380.20:FF:000005">
    <property type="entry name" value="DNA-directed DNA polymerase theta, putative"/>
    <property type="match status" value="1"/>
</dbReference>
<dbReference type="PANTHER" id="PTHR47961">
    <property type="entry name" value="DNA POLYMERASE THETA, PUTATIVE (AFU_ORTHOLOGUE AFUA_1G05260)-RELATED"/>
    <property type="match status" value="1"/>
</dbReference>
<comment type="caution">
    <text evidence="8">The sequence shown here is derived from an EMBL/GenBank/DDBJ whole genome shotgun (WGS) entry which is preliminary data.</text>
</comment>
<dbReference type="PANTHER" id="PTHR47961:SF6">
    <property type="entry name" value="DNA-DIRECTED DNA POLYMERASE"/>
    <property type="match status" value="1"/>
</dbReference>
<sequence>MEPGKQPGGVLHQTTMDVARRQASAYRTVTTNLAGTKRSGPEDLVQDSGRPLVSAHSAFTKAASLLGGKQVRLTPSPIVQLDLHAKELPSEYSQRKAIGATPSVSVDSTLSLSHKAYGLSPVLVANFANLGIKNIYPWQKNCLSGPGLLAGSKNLVYSAPTGGGKSLVADVLMLKRVLEEPGSKALLVLPYVALVQEKVRWLRNVVEGLQRPLNTSPEDRMKSLWRRRADEDTIRVVGFFGGSKIKATWADFEIGICTIEKASQANSLINSAIEEGGIGDLKAVVLDELHMIDDDHRGYLLELLSAKLLSLGQPIQIIGMSATISNITLLAKWLDGHAYVTNYRPIPIQEHLVYDGYVYPADSLSLFSKTATQLVSGETPAQPAIQPLSQIQPSPHKEFKDPVLNSVVALACDTAMAGYGALVFAGSRQICESIARWISRVMPPPDELEIAVVDKRLDILSELQSLSTSLDPVLAESIPYGVAFHRTYRVTNLQNLSQTNKSYRFAKAYDSGAIKVCVATCSLAAGINLPARRVILHGARMGRDFVGPAMLRQMRGRAGRKGKDEIGETYLCCRRSDLEPVLELLQADIPKITSSLNTDKRRMKRALLEIIAIRLATSRESIEEYANKSLFRQSNGLLETIRCVGSSLSELEKLEFIQFHQDEDRYEATQLGRALVASSIDPDDGPFIYRELKGALKAFVMDSDMHILYTFTPVNVTDIPVNWEVFLNAVETLDEGGHRVMHLLGVKIPVILRISQGAYLPETTQEEKDAARRYRRFYLALQLRDICNEMPIHSVARKYDMPRGTVQVLSQTAQGFAAGMIKFCEVMDWGILAAALDHFSDRLKAGGRADLLSLARITFVKSRTARVFWDNGFRSPAAVANADPTELVPILMQAQPNKVRLKEQEENDKYYEKLLAKAKIIVESANKIWSRSMNPEPHAVMIFGGKLTKKLLGLEMQEDNMEEE</sequence>
<keyword evidence="2" id="KW-0378">Hydrolase</keyword>
<dbReference type="GO" id="GO:0005524">
    <property type="term" value="F:ATP binding"/>
    <property type="evidence" value="ECO:0007669"/>
    <property type="project" value="UniProtKB-KW"/>
</dbReference>
<keyword evidence="3" id="KW-0347">Helicase</keyword>